<sequence length="514" mass="60000">MWNPIKVLIVDDETLIRQGIKHLIDWEKEGFTIIGEAANGKEALELIEYEQPHIVITDIIMPLMDGKELTKIIKKQFPHIAVVILSSFGEFDYVRSSFQNGVFDYILKPKLEKESFIQIMHKASNHLPQIAEDVKEDQQPVHSYVEQLLEGLVTGFNPELNEEIVKDSLPHSYYYLIGFKIRDFGRDQSVQFVEGIKKKISSALITSFSFIPYKHYFLKSEKETLFALVNINEELSFTSHIKALSIITKEDCRLAISEPFSNLQRLKDVYQQLNRISEQFFFSPERILLFEKEWQSEATQSVTFHLDDFLNQLKQEDFDIAFQDLKTYLDFLLHDPKTNVHEFKSFLNNILFNVIILLKNLEYEVSSLETDKYKYITSIDQANDVTETLEILNDFIKSVSTLSTRKGYNKNIQNLMNYIHSHYMKPLTLTNVAKHFHFNPSYLSNLFATHNKESFIEYLNKIRINEAKKLLRKNGLTIAEISETVGYSDHSYFCKVFKKKTGFSPSKYKKKHLG</sequence>
<dbReference type="Gene3D" id="3.40.50.2300">
    <property type="match status" value="1"/>
</dbReference>
<evidence type="ECO:0008006" key="13">
    <source>
        <dbReference type="Google" id="ProtNLM"/>
    </source>
</evidence>
<gene>
    <name evidence="11" type="ORF">AZF04_10905</name>
</gene>
<dbReference type="InterPro" id="IPR018060">
    <property type="entry name" value="HTH_AraC"/>
</dbReference>
<dbReference type="Gene3D" id="1.10.10.60">
    <property type="entry name" value="Homeodomain-like"/>
    <property type="match status" value="2"/>
</dbReference>
<keyword evidence="2" id="KW-0963">Cytoplasm</keyword>
<dbReference type="SMART" id="SM00448">
    <property type="entry name" value="REC"/>
    <property type="match status" value="1"/>
</dbReference>
<keyword evidence="5" id="KW-0805">Transcription regulation</keyword>
<dbReference type="CDD" id="cd17536">
    <property type="entry name" value="REC_YesN-like"/>
    <property type="match status" value="1"/>
</dbReference>
<feature type="domain" description="HTH araC/xylS-type" evidence="9">
    <location>
        <begin position="413"/>
        <end position="511"/>
    </location>
</feature>
<dbReference type="InterPro" id="IPR011006">
    <property type="entry name" value="CheY-like_superfamily"/>
</dbReference>
<dbReference type="PANTHER" id="PTHR42713">
    <property type="entry name" value="HISTIDINE KINASE-RELATED"/>
    <property type="match status" value="1"/>
</dbReference>
<accession>A0A162D1T1</accession>
<keyword evidence="3 8" id="KW-0597">Phosphoprotein</keyword>
<comment type="caution">
    <text evidence="11">The sequence shown here is derived from an EMBL/GenBank/DDBJ whole genome shotgun (WGS) entry which is preliminary data.</text>
</comment>
<proteinExistence type="predicted"/>
<dbReference type="InterPro" id="IPR001789">
    <property type="entry name" value="Sig_transdc_resp-reg_receiver"/>
</dbReference>
<evidence type="ECO:0000313" key="11">
    <source>
        <dbReference type="EMBL" id="KYG27755.1"/>
    </source>
</evidence>
<keyword evidence="6" id="KW-0238">DNA-binding</keyword>
<dbReference type="GO" id="GO:0000160">
    <property type="term" value="P:phosphorelay signal transduction system"/>
    <property type="evidence" value="ECO:0007669"/>
    <property type="project" value="UniProtKB-KW"/>
</dbReference>
<evidence type="ECO:0000256" key="1">
    <source>
        <dbReference type="ARBA" id="ARBA00004496"/>
    </source>
</evidence>
<evidence type="ECO:0000256" key="4">
    <source>
        <dbReference type="ARBA" id="ARBA00023012"/>
    </source>
</evidence>
<feature type="modified residue" description="4-aspartylphosphate" evidence="8">
    <location>
        <position position="58"/>
    </location>
</feature>
<keyword evidence="7" id="KW-0804">Transcription</keyword>
<name>A0A162D1T1_9BACI</name>
<protein>
    <recommendedName>
        <fullName evidence="13">Two-component system response regulator</fullName>
    </recommendedName>
</protein>
<organism evidence="11 12">
    <name type="scientific">Alkalihalobacillus trypoxylicola</name>
    <dbReference type="NCBI Taxonomy" id="519424"/>
    <lineage>
        <taxon>Bacteria</taxon>
        <taxon>Bacillati</taxon>
        <taxon>Bacillota</taxon>
        <taxon>Bacilli</taxon>
        <taxon>Bacillales</taxon>
        <taxon>Bacillaceae</taxon>
        <taxon>Alkalihalobacillus</taxon>
    </lineage>
</organism>
<dbReference type="SUPFAM" id="SSF52172">
    <property type="entry name" value="CheY-like"/>
    <property type="match status" value="1"/>
</dbReference>
<dbReference type="SUPFAM" id="SSF46689">
    <property type="entry name" value="Homeodomain-like"/>
    <property type="match status" value="2"/>
</dbReference>
<evidence type="ECO:0000256" key="5">
    <source>
        <dbReference type="ARBA" id="ARBA00023015"/>
    </source>
</evidence>
<dbReference type="GO" id="GO:0005737">
    <property type="term" value="C:cytoplasm"/>
    <property type="evidence" value="ECO:0007669"/>
    <property type="project" value="UniProtKB-SubCell"/>
</dbReference>
<dbReference type="STRING" id="519424.AZF04_10905"/>
<evidence type="ECO:0000256" key="7">
    <source>
        <dbReference type="ARBA" id="ARBA00023163"/>
    </source>
</evidence>
<dbReference type="PROSITE" id="PS01124">
    <property type="entry name" value="HTH_ARAC_FAMILY_2"/>
    <property type="match status" value="1"/>
</dbReference>
<evidence type="ECO:0000256" key="8">
    <source>
        <dbReference type="PROSITE-ProRule" id="PRU00169"/>
    </source>
</evidence>
<dbReference type="GO" id="GO:0043565">
    <property type="term" value="F:sequence-specific DNA binding"/>
    <property type="evidence" value="ECO:0007669"/>
    <property type="project" value="InterPro"/>
</dbReference>
<dbReference type="PANTHER" id="PTHR42713:SF3">
    <property type="entry name" value="TRANSCRIPTIONAL REGULATORY PROTEIN HPTR"/>
    <property type="match status" value="1"/>
</dbReference>
<dbReference type="EMBL" id="LTAO01000036">
    <property type="protein sequence ID" value="KYG27755.1"/>
    <property type="molecule type" value="Genomic_DNA"/>
</dbReference>
<dbReference type="InterPro" id="IPR018062">
    <property type="entry name" value="HTH_AraC-typ_CS"/>
</dbReference>
<evidence type="ECO:0000259" key="10">
    <source>
        <dbReference type="PROSITE" id="PS50110"/>
    </source>
</evidence>
<dbReference type="GO" id="GO:0003700">
    <property type="term" value="F:DNA-binding transcription factor activity"/>
    <property type="evidence" value="ECO:0007669"/>
    <property type="project" value="InterPro"/>
</dbReference>
<dbReference type="PRINTS" id="PR00032">
    <property type="entry name" value="HTHARAC"/>
</dbReference>
<dbReference type="Pfam" id="PF00072">
    <property type="entry name" value="Response_reg"/>
    <property type="match status" value="1"/>
</dbReference>
<feature type="domain" description="Response regulatory" evidence="10">
    <location>
        <begin position="6"/>
        <end position="123"/>
    </location>
</feature>
<evidence type="ECO:0000256" key="2">
    <source>
        <dbReference type="ARBA" id="ARBA00022490"/>
    </source>
</evidence>
<evidence type="ECO:0000313" key="12">
    <source>
        <dbReference type="Proteomes" id="UP000075806"/>
    </source>
</evidence>
<dbReference type="InterPro" id="IPR051552">
    <property type="entry name" value="HptR"/>
</dbReference>
<evidence type="ECO:0000256" key="3">
    <source>
        <dbReference type="ARBA" id="ARBA00022553"/>
    </source>
</evidence>
<dbReference type="InterPro" id="IPR020449">
    <property type="entry name" value="Tscrpt_reg_AraC-type_HTH"/>
</dbReference>
<keyword evidence="12" id="KW-1185">Reference proteome</keyword>
<reference evidence="11" key="1">
    <citation type="submission" date="2016-02" db="EMBL/GenBank/DDBJ databases">
        <title>Genome sequence of Bacillus trypoxylicola KCTC 13244(T).</title>
        <authorList>
            <person name="Jeong H."/>
            <person name="Park S.-H."/>
            <person name="Choi S.-K."/>
        </authorList>
    </citation>
    <scope>NUCLEOTIDE SEQUENCE [LARGE SCALE GENOMIC DNA]</scope>
    <source>
        <strain evidence="11">KCTC 13244</strain>
    </source>
</reference>
<dbReference type="Proteomes" id="UP000075806">
    <property type="component" value="Unassembled WGS sequence"/>
</dbReference>
<dbReference type="PROSITE" id="PS50110">
    <property type="entry name" value="RESPONSE_REGULATORY"/>
    <property type="match status" value="1"/>
</dbReference>
<dbReference type="AlphaFoldDB" id="A0A162D1T1"/>
<evidence type="ECO:0000256" key="6">
    <source>
        <dbReference type="ARBA" id="ARBA00023125"/>
    </source>
</evidence>
<dbReference type="InterPro" id="IPR009057">
    <property type="entry name" value="Homeodomain-like_sf"/>
</dbReference>
<dbReference type="PROSITE" id="PS00041">
    <property type="entry name" value="HTH_ARAC_FAMILY_1"/>
    <property type="match status" value="1"/>
</dbReference>
<keyword evidence="4" id="KW-0902">Two-component regulatory system</keyword>
<evidence type="ECO:0000259" key="9">
    <source>
        <dbReference type="PROSITE" id="PS01124"/>
    </source>
</evidence>
<dbReference type="SMART" id="SM00342">
    <property type="entry name" value="HTH_ARAC"/>
    <property type="match status" value="1"/>
</dbReference>
<dbReference type="Pfam" id="PF12833">
    <property type="entry name" value="HTH_18"/>
    <property type="match status" value="1"/>
</dbReference>
<comment type="subcellular location">
    <subcellularLocation>
        <location evidence="1">Cytoplasm</location>
    </subcellularLocation>
</comment>